<accession>A0A915DCT3</accession>
<dbReference type="AlphaFoldDB" id="A0A915DCT3"/>
<comment type="similarity">
    <text evidence="1">Belongs to the GAMAD family.</text>
</comment>
<dbReference type="SUPFAM" id="SSF103196">
    <property type="entry name" value="Roadblock/LC7 domain"/>
    <property type="match status" value="1"/>
</dbReference>
<evidence type="ECO:0000256" key="1">
    <source>
        <dbReference type="ARBA" id="ARBA00007191"/>
    </source>
</evidence>
<feature type="domain" description="Roadblock/LAMTOR2" evidence="2">
    <location>
        <begin position="216"/>
        <end position="305"/>
    </location>
</feature>
<evidence type="ECO:0000313" key="4">
    <source>
        <dbReference type="WBParaSite" id="jg18282"/>
    </source>
</evidence>
<keyword evidence="3" id="KW-1185">Reference proteome</keyword>
<evidence type="ECO:0000313" key="3">
    <source>
        <dbReference type="Proteomes" id="UP000887574"/>
    </source>
</evidence>
<dbReference type="SMART" id="SM00960">
    <property type="entry name" value="Robl_LC7"/>
    <property type="match status" value="1"/>
</dbReference>
<dbReference type="Gene3D" id="3.30.450.30">
    <property type="entry name" value="Dynein light chain 2a, cytoplasmic"/>
    <property type="match status" value="1"/>
</dbReference>
<evidence type="ECO:0000259" key="2">
    <source>
        <dbReference type="SMART" id="SM00960"/>
    </source>
</evidence>
<sequence length="308" mass="34768">MYICVTSFLDSIYGHIGSSATHPCVLCEAPKSAFKGVSISAKQMDAHISQMLKRQCCIDNRCPLQSTHWSRFQLRMSFRLRCTSYKDCVKTVSVLRNRPGTNRFTGNHCRKLLAGDGPKRIADVIAGNSKHSAVEKLLTVSGTTVRADKAFFQCLRTEFPDVSVTSKAHLLCSHVVGFVRCHGFWGLISEQSVESLHRKRNDVLLQLKMTDFDETYKETIKRIQSQKGVDGVLIMDQLGRVIQSTMDNETTIKHATSIKQLFEASRSVIKQTDATDDLTFLRLRTAKKNEIMISTDKRYLLAVIYNHS</sequence>
<dbReference type="PANTHER" id="PTHR10779">
    <property type="entry name" value="DYNEIN LIGHT CHAIN ROADBLOCK"/>
    <property type="match status" value="1"/>
</dbReference>
<name>A0A915DCT3_9BILA</name>
<proteinExistence type="inferred from homology"/>
<protein>
    <submittedName>
        <fullName evidence="4">Roadblock/LAMTOR2 domain-containing protein</fullName>
    </submittedName>
</protein>
<dbReference type="InterPro" id="IPR004942">
    <property type="entry name" value="Roadblock/LAMTOR2_dom"/>
</dbReference>
<dbReference type="Proteomes" id="UP000887574">
    <property type="component" value="Unplaced"/>
</dbReference>
<reference evidence="4" key="1">
    <citation type="submission" date="2022-11" db="UniProtKB">
        <authorList>
            <consortium name="WormBaseParasite"/>
        </authorList>
    </citation>
    <scope>IDENTIFICATION</scope>
</reference>
<organism evidence="3 4">
    <name type="scientific">Ditylenchus dipsaci</name>
    <dbReference type="NCBI Taxonomy" id="166011"/>
    <lineage>
        <taxon>Eukaryota</taxon>
        <taxon>Metazoa</taxon>
        <taxon>Ecdysozoa</taxon>
        <taxon>Nematoda</taxon>
        <taxon>Chromadorea</taxon>
        <taxon>Rhabditida</taxon>
        <taxon>Tylenchina</taxon>
        <taxon>Tylenchomorpha</taxon>
        <taxon>Sphaerularioidea</taxon>
        <taxon>Anguinidae</taxon>
        <taxon>Anguininae</taxon>
        <taxon>Ditylenchus</taxon>
    </lineage>
</organism>
<dbReference type="Pfam" id="PF03259">
    <property type="entry name" value="Robl_LC7"/>
    <property type="match status" value="1"/>
</dbReference>
<dbReference type="WBParaSite" id="jg18282">
    <property type="protein sequence ID" value="jg18282"/>
    <property type="gene ID" value="jg18282"/>
</dbReference>